<reference evidence="3" key="1">
    <citation type="submission" date="2021-03" db="EMBL/GenBank/DDBJ databases">
        <title>Leucobacter chromiisoli sp. nov., isolated from chromium-containing soil of chemical plant.</title>
        <authorList>
            <person name="Xu Z."/>
        </authorList>
    </citation>
    <scope>NUCLEOTIDE SEQUENCE</scope>
    <source>
        <strain evidence="3">S27</strain>
    </source>
</reference>
<keyword evidence="2" id="KW-0812">Transmembrane</keyword>
<dbReference type="EMBL" id="JAGDYM010000001">
    <property type="protein sequence ID" value="MBO1900466.1"/>
    <property type="molecule type" value="Genomic_DNA"/>
</dbReference>
<keyword evidence="4" id="KW-1185">Reference proteome</keyword>
<dbReference type="Pfam" id="PF19136">
    <property type="entry name" value="DUF5819"/>
    <property type="match status" value="1"/>
</dbReference>
<feature type="transmembrane region" description="Helical" evidence="2">
    <location>
        <begin position="24"/>
        <end position="47"/>
    </location>
</feature>
<proteinExistence type="predicted"/>
<dbReference type="InterPro" id="IPR043857">
    <property type="entry name" value="DUF5819"/>
</dbReference>
<evidence type="ECO:0000313" key="4">
    <source>
        <dbReference type="Proteomes" id="UP000664382"/>
    </source>
</evidence>
<evidence type="ECO:0000256" key="2">
    <source>
        <dbReference type="SAM" id="Phobius"/>
    </source>
</evidence>
<evidence type="ECO:0000256" key="1">
    <source>
        <dbReference type="SAM" id="MobiDB-lite"/>
    </source>
</evidence>
<sequence length="288" mass="31764">MTATETAQGSAEPAAEPAQPKPRLAAQITAAVAVVLLGIHMFFTAVYNTPSTTVRYDVLPGTAADRYIRPYLVQDYKIFAPDPADTDRQLWVRAWVELPSGDRVRTDWVNASHVELSEPYRRTLRKQLSVVGAERLMGAYRALGDAHRSVVAENHLDGAELYPLHDAMVAADDSDPEAVGDFIRAANYAASYATQVSLALWGDEGEIIGVQTRAVYDPVIRWNDRHDPQASRPPASYTDLGWVPPLEWEGQDREAFADTFRAWSERAGVEPGMEDAVAETTEDHQGAE</sequence>
<dbReference type="AlphaFoldDB" id="A0A939MH14"/>
<name>A0A939MH14_9MICO</name>
<organism evidence="3 4">
    <name type="scientific">Leucobacter weissii</name>
    <dbReference type="NCBI Taxonomy" id="1983706"/>
    <lineage>
        <taxon>Bacteria</taxon>
        <taxon>Bacillati</taxon>
        <taxon>Actinomycetota</taxon>
        <taxon>Actinomycetes</taxon>
        <taxon>Micrococcales</taxon>
        <taxon>Microbacteriaceae</taxon>
        <taxon>Leucobacter</taxon>
    </lineage>
</organism>
<feature type="compositionally biased region" description="Low complexity" evidence="1">
    <location>
        <begin position="11"/>
        <end position="21"/>
    </location>
</feature>
<dbReference type="Proteomes" id="UP000664382">
    <property type="component" value="Unassembled WGS sequence"/>
</dbReference>
<feature type="region of interest" description="Disordered" evidence="1">
    <location>
        <begin position="266"/>
        <end position="288"/>
    </location>
</feature>
<gene>
    <name evidence="3" type="ORF">J4H92_00705</name>
</gene>
<evidence type="ECO:0000313" key="3">
    <source>
        <dbReference type="EMBL" id="MBO1900466.1"/>
    </source>
</evidence>
<comment type="caution">
    <text evidence="3">The sequence shown here is derived from an EMBL/GenBank/DDBJ whole genome shotgun (WGS) entry which is preliminary data.</text>
</comment>
<keyword evidence="2" id="KW-1133">Transmembrane helix</keyword>
<accession>A0A939MH14</accession>
<protein>
    <submittedName>
        <fullName evidence="3">Uncharacterized protein</fullName>
    </submittedName>
</protein>
<keyword evidence="2" id="KW-0472">Membrane</keyword>
<dbReference type="RefSeq" id="WP_208095099.1">
    <property type="nucleotide sequence ID" value="NZ_JAGDYM010000001.1"/>
</dbReference>
<feature type="region of interest" description="Disordered" evidence="1">
    <location>
        <begin position="1"/>
        <end position="21"/>
    </location>
</feature>